<keyword evidence="8" id="KW-1185">Reference proteome</keyword>
<evidence type="ECO:0000259" key="7">
    <source>
        <dbReference type="PROSITE" id="PS51903"/>
    </source>
</evidence>
<name>A0A6P5ZJV5_DURZI</name>
<dbReference type="GO" id="GO:0005524">
    <property type="term" value="F:ATP binding"/>
    <property type="evidence" value="ECO:0007669"/>
    <property type="project" value="InterPro"/>
</dbReference>
<feature type="compositionally biased region" description="Polar residues" evidence="6">
    <location>
        <begin position="552"/>
        <end position="579"/>
    </location>
</feature>
<dbReference type="Gene3D" id="3.40.50.300">
    <property type="entry name" value="P-loop containing nucleotide triphosphate hydrolases"/>
    <property type="match status" value="1"/>
</dbReference>
<evidence type="ECO:0000256" key="1">
    <source>
        <dbReference type="ARBA" id="ARBA00008675"/>
    </source>
</evidence>
<organism evidence="8 9">
    <name type="scientific">Durio zibethinus</name>
    <name type="common">Durian</name>
    <dbReference type="NCBI Taxonomy" id="66656"/>
    <lineage>
        <taxon>Eukaryota</taxon>
        <taxon>Viridiplantae</taxon>
        <taxon>Streptophyta</taxon>
        <taxon>Embryophyta</taxon>
        <taxon>Tracheophyta</taxon>
        <taxon>Spermatophyta</taxon>
        <taxon>Magnoliopsida</taxon>
        <taxon>eudicotyledons</taxon>
        <taxon>Gunneridae</taxon>
        <taxon>Pentapetalae</taxon>
        <taxon>rosids</taxon>
        <taxon>malvids</taxon>
        <taxon>Malvales</taxon>
        <taxon>Malvaceae</taxon>
        <taxon>Helicteroideae</taxon>
        <taxon>Durio</taxon>
    </lineage>
</organism>
<dbReference type="RefSeq" id="XP_022752641.1">
    <property type="nucleotide sequence ID" value="XM_022896906.1"/>
</dbReference>
<dbReference type="KEGG" id="dzi:111301321"/>
<sequence length="1149" mass="126870">MPTPVTAARQCLTEESARALDEAVAVARRRSHAQTTSLHAVSALLSIPSSTLRDACARARSIAYPSRLQFRALELSVGVSLDRLPSSKTVEDPPISNSLMAAIKRSQANQRRHPESYHLQQLHSNNNNINNATGCSQTAALLKVELKYFILSILDDPIVSRVFGEAGFRSCDIKLALVHPPVTHVSSRFSRTRCPPIFLCNLTDSVSGQVGFNFPFSCQEDGFDENCRRIGEVMVKKSGKSPLLVGVCAMEALRGFTESLTRGKSGFLDGDLAGLIVISIEKEVNEFVTEGNEEKLGLKMKEMKGILEKCTASVGGGGGGGGVVLNFGDLKGLFLEGVLSDSVSSLVLKLTGLMEVYRRKLWLIGAVETVEIYRKFSDKFPNIEIDWDLHLLPITSSKSSFDGAHSKSSLMKSFVPFGGFFPTPSDFRSPLSGRNQSITRCNLCNEKYEQEVAAILKVGSTVSVADQHSENLPSWLRMAAVDTSKGEDVAKTKDGETMLSAKVLGLQKKWDDICQRLHHMPAIYKLNLTPAGPQVPIVGAPQFATEKKQSSSEDPSINESRFPSQSPSTQIPRTSEAENTNFQSRLLVDVSSLAQQTDKVVRGFTHQPQQNLSGRNPSLFVPPVTTDLKLGTMYASTSQESNNLKSLDHKERLQRGSISAEFDANTKNTSYQFAQSSSCSGLATGEQFDQGDYKSIRKVLDEKVGWQDEAVNSVSQAVSQLRRSYGSCRGISCKGDIWLTFLGPDRVGKRRIASALAEVLFGSQEYLISVDLSSQDKGSQSNSIFECQELNGYDVKFRGKTVSDFIAAEVRKKPHSVIFLENVDEADYYVRHSLDQAIRTGKFPDSHGREIGINNMVLITTSTITKGNTTVFFEKKPMKFYEERILGAKSWQIQIVVGSISDDVSRSNVTGTRVTKIKEASASAFVNKRKLIDTVESSELEKTDTGERVCKASRSCLDLNLPVEDTDEDLKLGESDSESLSENSEGWLEEFLSQVDKKILFKPFDFDGLANKIVKEVSSQFQRTVGSEVPLEIDQEVMVQILAAAWLSERKGAVEDWLEKVLGRSFAEAQQKYHLTSQSVVQLVACEGVVVNEQAPELTGYLLFSLPALPRFIYNLTFLELKIAFKDWKGKMLLILCKLSWCDQLMNRP</sequence>
<dbReference type="Gene3D" id="1.10.1780.10">
    <property type="entry name" value="Clp, N-terminal domain"/>
    <property type="match status" value="1"/>
</dbReference>
<dbReference type="InterPro" id="IPR051650">
    <property type="entry name" value="SL_signaling_regulator"/>
</dbReference>
<dbReference type="InterPro" id="IPR004176">
    <property type="entry name" value="Clp_R_N"/>
</dbReference>
<evidence type="ECO:0000256" key="4">
    <source>
        <dbReference type="ARBA" id="ARBA00023163"/>
    </source>
</evidence>
<dbReference type="Pfam" id="PF26587">
    <property type="entry name" value="AAA_lid_SMAX1"/>
    <property type="match status" value="1"/>
</dbReference>
<evidence type="ECO:0000313" key="10">
    <source>
        <dbReference type="RefSeq" id="XP_022752642.1"/>
    </source>
</evidence>
<dbReference type="PROSITE" id="PS51903">
    <property type="entry name" value="CLP_R"/>
    <property type="match status" value="1"/>
</dbReference>
<dbReference type="CDD" id="cd19499">
    <property type="entry name" value="RecA-like_ClpB_Hsp104-like"/>
    <property type="match status" value="1"/>
</dbReference>
<dbReference type="SUPFAM" id="SSF52540">
    <property type="entry name" value="P-loop containing nucleoside triphosphate hydrolases"/>
    <property type="match status" value="1"/>
</dbReference>
<dbReference type="Proteomes" id="UP000515121">
    <property type="component" value="Unplaced"/>
</dbReference>
<evidence type="ECO:0000313" key="8">
    <source>
        <dbReference type="Proteomes" id="UP000515121"/>
    </source>
</evidence>
<dbReference type="AlphaFoldDB" id="A0A6P5ZJV5"/>
<evidence type="ECO:0000256" key="6">
    <source>
        <dbReference type="SAM" id="MobiDB-lite"/>
    </source>
</evidence>
<accession>A0A6P5ZJV5</accession>
<dbReference type="OrthoDB" id="1723324at2759"/>
<dbReference type="InterPro" id="IPR058954">
    <property type="entry name" value="AAA_lid_SMAX1"/>
</dbReference>
<dbReference type="Pfam" id="PF23569">
    <property type="entry name" value="NBD_SMAX1"/>
    <property type="match status" value="1"/>
</dbReference>
<keyword evidence="2 5" id="KW-0677">Repeat</keyword>
<dbReference type="InterPro" id="IPR003959">
    <property type="entry name" value="ATPase_AAA_core"/>
</dbReference>
<protein>
    <submittedName>
        <fullName evidence="9 10">Protein SMAX1-LIKE 6-like isoform X1</fullName>
    </submittedName>
</protein>
<dbReference type="Pfam" id="PF07724">
    <property type="entry name" value="AAA_2"/>
    <property type="match status" value="1"/>
</dbReference>
<feature type="region of interest" description="Disordered" evidence="6">
    <location>
        <begin position="544"/>
        <end position="579"/>
    </location>
</feature>
<dbReference type="InterPro" id="IPR027417">
    <property type="entry name" value="P-loop_NTPase"/>
</dbReference>
<evidence type="ECO:0000256" key="3">
    <source>
        <dbReference type="ARBA" id="ARBA00023015"/>
    </source>
</evidence>
<keyword evidence="4" id="KW-0804">Transcription</keyword>
<keyword evidence="3" id="KW-0805">Transcription regulation</keyword>
<comment type="similarity">
    <text evidence="1">Belongs to the ClpA/ClpB family.</text>
</comment>
<evidence type="ECO:0000256" key="5">
    <source>
        <dbReference type="PROSITE-ProRule" id="PRU01251"/>
    </source>
</evidence>
<dbReference type="RefSeq" id="XP_022752643.1">
    <property type="nucleotide sequence ID" value="XM_022896908.1"/>
</dbReference>
<evidence type="ECO:0000313" key="9">
    <source>
        <dbReference type="RefSeq" id="XP_022752641.1"/>
    </source>
</evidence>
<evidence type="ECO:0000256" key="2">
    <source>
        <dbReference type="ARBA" id="ARBA00022737"/>
    </source>
</evidence>
<dbReference type="PANTHER" id="PTHR43572:SF38">
    <property type="entry name" value="PROTEIN SMAX1-LIKE 6"/>
    <property type="match status" value="1"/>
</dbReference>
<dbReference type="InterPro" id="IPR058680">
    <property type="entry name" value="NBD_SMAX1-like"/>
</dbReference>
<dbReference type="GO" id="GO:0016887">
    <property type="term" value="F:ATP hydrolysis activity"/>
    <property type="evidence" value="ECO:0007669"/>
    <property type="project" value="InterPro"/>
</dbReference>
<reference evidence="9 10" key="1">
    <citation type="submission" date="2025-04" db="UniProtKB">
        <authorList>
            <consortium name="RefSeq"/>
        </authorList>
    </citation>
    <scope>IDENTIFICATION</scope>
    <source>
        <tissue evidence="9 10">Fruit stalk</tissue>
    </source>
</reference>
<dbReference type="GeneID" id="111301321"/>
<feature type="domain" description="Clp R" evidence="7">
    <location>
        <begin position="8"/>
        <end position="190"/>
    </location>
</feature>
<dbReference type="PANTHER" id="PTHR43572">
    <property type="entry name" value="CHAPERONE PROTEIN CLPD, CHLOROPLASTIC"/>
    <property type="match status" value="1"/>
</dbReference>
<dbReference type="SUPFAM" id="SSF81923">
    <property type="entry name" value="Double Clp-N motif"/>
    <property type="match status" value="1"/>
</dbReference>
<dbReference type="RefSeq" id="XP_022752642.1">
    <property type="nucleotide sequence ID" value="XM_022896907.1"/>
</dbReference>
<gene>
    <name evidence="9 10 11" type="primary">LOC111301321</name>
</gene>
<dbReference type="InterPro" id="IPR036628">
    <property type="entry name" value="Clp_N_dom_sf"/>
</dbReference>
<evidence type="ECO:0000313" key="11">
    <source>
        <dbReference type="RefSeq" id="XP_022752643.1"/>
    </source>
</evidence>
<proteinExistence type="inferred from homology"/>